<protein>
    <submittedName>
        <fullName evidence="2">NAD(P)-binding protein</fullName>
    </submittedName>
</protein>
<dbReference type="SUPFAM" id="SSF51735">
    <property type="entry name" value="NAD(P)-binding Rossmann-fold domains"/>
    <property type="match status" value="1"/>
</dbReference>
<gene>
    <name evidence="2" type="ORF">EXIGLDRAFT_287542</name>
</gene>
<dbReference type="GO" id="GO:0004029">
    <property type="term" value="F:aldehyde dehydrogenase (NAD+) activity"/>
    <property type="evidence" value="ECO:0007669"/>
    <property type="project" value="TreeGrafter"/>
</dbReference>
<dbReference type="Proteomes" id="UP000077266">
    <property type="component" value="Unassembled WGS sequence"/>
</dbReference>
<dbReference type="InterPro" id="IPR051783">
    <property type="entry name" value="NAD(P)-dependent_oxidoreduct"/>
</dbReference>
<sequence>MSFTGTIFYLGATGYLGGGLFKRVVATYPKARIVTIVRAESAVSVVKAAGAHEVIQGTHQDVDKIKKAASEADLIVNAADSDDVNLISALLAGAKERFLATGKRPVFVHTSGTGVVGDKSEGTLNAEFLAKPFDDANEDAVKNIPAEALHRNVDLLIFGADSEGYVDAWIVSPPTVYGASTGFFPRNSIQIPMLLSMAIKTNQAVVVNDGTATWDNVHVEDLAEAYVLIIAKALSSRGSTISSYAKFYNVASDRHTWKDLVGAIATALNKRGVIPTAEVKSITLAEASTVHPWAFAVANNSLVVPSRLKALGWKPTHLNWKADIDADVERVLKSMGKI</sequence>
<dbReference type="AlphaFoldDB" id="A0A165DGY8"/>
<evidence type="ECO:0000259" key="1">
    <source>
        <dbReference type="Pfam" id="PF01370"/>
    </source>
</evidence>
<dbReference type="PANTHER" id="PTHR48079">
    <property type="entry name" value="PROTEIN YEEZ"/>
    <property type="match status" value="1"/>
</dbReference>
<organism evidence="2 3">
    <name type="scientific">Exidia glandulosa HHB12029</name>
    <dbReference type="NCBI Taxonomy" id="1314781"/>
    <lineage>
        <taxon>Eukaryota</taxon>
        <taxon>Fungi</taxon>
        <taxon>Dikarya</taxon>
        <taxon>Basidiomycota</taxon>
        <taxon>Agaricomycotina</taxon>
        <taxon>Agaricomycetes</taxon>
        <taxon>Auriculariales</taxon>
        <taxon>Exidiaceae</taxon>
        <taxon>Exidia</taxon>
    </lineage>
</organism>
<feature type="domain" description="NAD-dependent epimerase/dehydratase" evidence="1">
    <location>
        <begin position="10"/>
        <end position="233"/>
    </location>
</feature>
<dbReference type="EMBL" id="KV426221">
    <property type="protein sequence ID" value="KZV84507.1"/>
    <property type="molecule type" value="Genomic_DNA"/>
</dbReference>
<keyword evidence="3" id="KW-1185">Reference proteome</keyword>
<dbReference type="InParanoid" id="A0A165DGY8"/>
<reference evidence="2 3" key="1">
    <citation type="journal article" date="2016" name="Mol. Biol. Evol.">
        <title>Comparative Genomics of Early-Diverging Mushroom-Forming Fungi Provides Insights into the Origins of Lignocellulose Decay Capabilities.</title>
        <authorList>
            <person name="Nagy L.G."/>
            <person name="Riley R."/>
            <person name="Tritt A."/>
            <person name="Adam C."/>
            <person name="Daum C."/>
            <person name="Floudas D."/>
            <person name="Sun H."/>
            <person name="Yadav J.S."/>
            <person name="Pangilinan J."/>
            <person name="Larsson K.H."/>
            <person name="Matsuura K."/>
            <person name="Barry K."/>
            <person name="Labutti K."/>
            <person name="Kuo R."/>
            <person name="Ohm R.A."/>
            <person name="Bhattacharya S.S."/>
            <person name="Shirouzu T."/>
            <person name="Yoshinaga Y."/>
            <person name="Martin F.M."/>
            <person name="Grigoriev I.V."/>
            <person name="Hibbett D.S."/>
        </authorList>
    </citation>
    <scope>NUCLEOTIDE SEQUENCE [LARGE SCALE GENOMIC DNA]</scope>
    <source>
        <strain evidence="2 3">HHB12029</strain>
    </source>
</reference>
<accession>A0A165DGY8</accession>
<dbReference type="OrthoDB" id="10262413at2759"/>
<dbReference type="GO" id="GO:0005737">
    <property type="term" value="C:cytoplasm"/>
    <property type="evidence" value="ECO:0007669"/>
    <property type="project" value="TreeGrafter"/>
</dbReference>
<evidence type="ECO:0000313" key="2">
    <source>
        <dbReference type="EMBL" id="KZV84507.1"/>
    </source>
</evidence>
<dbReference type="InterPro" id="IPR036291">
    <property type="entry name" value="NAD(P)-bd_dom_sf"/>
</dbReference>
<dbReference type="STRING" id="1314781.A0A165DGY8"/>
<evidence type="ECO:0000313" key="3">
    <source>
        <dbReference type="Proteomes" id="UP000077266"/>
    </source>
</evidence>
<dbReference type="Gene3D" id="3.40.50.720">
    <property type="entry name" value="NAD(P)-binding Rossmann-like Domain"/>
    <property type="match status" value="1"/>
</dbReference>
<dbReference type="FunCoup" id="A0A165DGY8">
    <property type="interactions" value="26"/>
</dbReference>
<proteinExistence type="predicted"/>
<dbReference type="InterPro" id="IPR001509">
    <property type="entry name" value="Epimerase_deHydtase"/>
</dbReference>
<dbReference type="PANTHER" id="PTHR48079:SF6">
    <property type="entry name" value="NAD(P)-BINDING DOMAIN-CONTAINING PROTEIN-RELATED"/>
    <property type="match status" value="1"/>
</dbReference>
<name>A0A165DGY8_EXIGL</name>
<dbReference type="Pfam" id="PF01370">
    <property type="entry name" value="Epimerase"/>
    <property type="match status" value="1"/>
</dbReference>